<protein>
    <submittedName>
        <fullName evidence="1">Uncharacterized protein</fullName>
    </submittedName>
</protein>
<dbReference type="EMBL" id="CAADRP010001619">
    <property type="protein sequence ID" value="VFU45380.1"/>
    <property type="molecule type" value="Genomic_DNA"/>
</dbReference>
<reference evidence="1" key="1">
    <citation type="submission" date="2019-03" db="EMBL/GenBank/DDBJ databases">
        <authorList>
            <person name="Mank J."/>
            <person name="Almeida P."/>
        </authorList>
    </citation>
    <scope>NUCLEOTIDE SEQUENCE</scope>
    <source>
        <strain evidence="1">78183</strain>
    </source>
</reference>
<evidence type="ECO:0000313" key="1">
    <source>
        <dbReference type="EMBL" id="VFU45380.1"/>
    </source>
</evidence>
<dbReference type="AlphaFoldDB" id="A0A6N2LVB4"/>
<accession>A0A6N2LVB4</accession>
<organism evidence="1">
    <name type="scientific">Salix viminalis</name>
    <name type="common">Common osier</name>
    <name type="synonym">Basket willow</name>
    <dbReference type="NCBI Taxonomy" id="40686"/>
    <lineage>
        <taxon>Eukaryota</taxon>
        <taxon>Viridiplantae</taxon>
        <taxon>Streptophyta</taxon>
        <taxon>Embryophyta</taxon>
        <taxon>Tracheophyta</taxon>
        <taxon>Spermatophyta</taxon>
        <taxon>Magnoliopsida</taxon>
        <taxon>eudicotyledons</taxon>
        <taxon>Gunneridae</taxon>
        <taxon>Pentapetalae</taxon>
        <taxon>rosids</taxon>
        <taxon>fabids</taxon>
        <taxon>Malpighiales</taxon>
        <taxon>Salicaceae</taxon>
        <taxon>Saliceae</taxon>
        <taxon>Salix</taxon>
    </lineage>
</organism>
<sequence length="74" mass="8772">MHICDLRLSPATVAVIVAYFLDCTHSLAHSTTRRDSGRHWRERLRYFSQDTRSEEFYPWNLNRMPPLQSQIHGV</sequence>
<gene>
    <name evidence="1" type="ORF">SVIM_LOCUS283685</name>
</gene>
<name>A0A6N2LVB4_SALVM</name>
<proteinExistence type="predicted"/>